<dbReference type="InterPro" id="IPR020904">
    <property type="entry name" value="Sc_DH/Rdtase_CS"/>
</dbReference>
<proteinExistence type="inferred from homology"/>
<dbReference type="GO" id="GO:0048038">
    <property type="term" value="F:quinone binding"/>
    <property type="evidence" value="ECO:0007669"/>
    <property type="project" value="TreeGrafter"/>
</dbReference>
<dbReference type="Gene3D" id="3.40.50.720">
    <property type="entry name" value="NAD(P)-binding Rossmann-like Domain"/>
    <property type="match status" value="1"/>
</dbReference>
<dbReference type="OrthoDB" id="1669814at2759"/>
<dbReference type="SUPFAM" id="SSF51735">
    <property type="entry name" value="NAD(P)-binding Rossmann-fold domains"/>
    <property type="match status" value="1"/>
</dbReference>
<comment type="similarity">
    <text evidence="1">Belongs to the short-chain dehydrogenases/reductases (SDR) family.</text>
</comment>
<dbReference type="AlphaFoldDB" id="A0A5N7C5T5"/>
<reference evidence="3" key="1">
    <citation type="submission" date="2019-04" db="EMBL/GenBank/DDBJ databases">
        <title>Friends and foes A comparative genomics studyof 23 Aspergillus species from section Flavi.</title>
        <authorList>
            <consortium name="DOE Joint Genome Institute"/>
            <person name="Kjaerbolling I."/>
            <person name="Vesth T."/>
            <person name="Frisvad J.C."/>
            <person name="Nybo J.L."/>
            <person name="Theobald S."/>
            <person name="Kildgaard S."/>
            <person name="Isbrandt T."/>
            <person name="Kuo A."/>
            <person name="Sato A."/>
            <person name="Lyhne E.K."/>
            <person name="Kogle M.E."/>
            <person name="Wiebenga A."/>
            <person name="Kun R.S."/>
            <person name="Lubbers R.J."/>
            <person name="Makela M.R."/>
            <person name="Barry K."/>
            <person name="Chovatia M."/>
            <person name="Clum A."/>
            <person name="Daum C."/>
            <person name="Haridas S."/>
            <person name="He G."/>
            <person name="LaButti K."/>
            <person name="Lipzen A."/>
            <person name="Mondo S."/>
            <person name="Riley R."/>
            <person name="Salamov A."/>
            <person name="Simmons B.A."/>
            <person name="Magnuson J.K."/>
            <person name="Henrissat B."/>
            <person name="Mortensen U.H."/>
            <person name="Larsen T.O."/>
            <person name="Devries R.P."/>
            <person name="Grigoriev I.V."/>
            <person name="Machida M."/>
            <person name="Baker S.E."/>
            <person name="Andersen M.R."/>
        </authorList>
    </citation>
    <scope>NUCLEOTIDE SEQUENCE [LARGE SCALE GENOMIC DNA]</scope>
    <source>
        <strain evidence="3">IBT 14317</strain>
    </source>
</reference>
<sequence>MTHLEQGFSGRVYIVTGGASGIGHAVVVALLNLSTIVHVIDIHESLEPPIVFKPGKLHFYPGIDVSNREGISRTFRLIREKSPHIHGLVNCAGIGQLSSDIVESDDCFNRVMAVNAGGTWNVGTEYLQYILDKFSGDISVNGGIGSVVNIGSSASVQGFSRLASYCASKHAVLGLTRAWAKDFAARGVRINCIAPGFTDTSLARAYSNDCSSVLQARDDAQIPMRRWAAADEIANVVIFLLSDISSYVTGQVLPVNGGWH</sequence>
<dbReference type="FunFam" id="3.40.50.720:FF:000084">
    <property type="entry name" value="Short-chain dehydrogenase reductase"/>
    <property type="match status" value="1"/>
</dbReference>
<dbReference type="Proteomes" id="UP000326877">
    <property type="component" value="Unassembled WGS sequence"/>
</dbReference>
<evidence type="ECO:0000256" key="2">
    <source>
        <dbReference type="ARBA" id="ARBA00022857"/>
    </source>
</evidence>
<dbReference type="GO" id="GO:0006633">
    <property type="term" value="P:fatty acid biosynthetic process"/>
    <property type="evidence" value="ECO:0007669"/>
    <property type="project" value="TreeGrafter"/>
</dbReference>
<dbReference type="GO" id="GO:0016616">
    <property type="term" value="F:oxidoreductase activity, acting on the CH-OH group of donors, NAD or NADP as acceptor"/>
    <property type="evidence" value="ECO:0007669"/>
    <property type="project" value="TreeGrafter"/>
</dbReference>
<accession>A0A5N7C5T5</accession>
<keyword evidence="2" id="KW-0521">NADP</keyword>
<dbReference type="PRINTS" id="PR00080">
    <property type="entry name" value="SDRFAMILY"/>
</dbReference>
<dbReference type="PANTHER" id="PTHR42760">
    <property type="entry name" value="SHORT-CHAIN DEHYDROGENASES/REDUCTASES FAMILY MEMBER"/>
    <property type="match status" value="1"/>
</dbReference>
<dbReference type="Pfam" id="PF13561">
    <property type="entry name" value="adh_short_C2"/>
    <property type="match status" value="1"/>
</dbReference>
<gene>
    <name evidence="3" type="ORF">BDV23DRAFT_184380</name>
</gene>
<evidence type="ECO:0000313" key="3">
    <source>
        <dbReference type="EMBL" id="KAE8389471.1"/>
    </source>
</evidence>
<dbReference type="InterPro" id="IPR036291">
    <property type="entry name" value="NAD(P)-bd_dom_sf"/>
</dbReference>
<dbReference type="InterPro" id="IPR002347">
    <property type="entry name" value="SDR_fam"/>
</dbReference>
<dbReference type="PANTHER" id="PTHR42760:SF45">
    <property type="entry name" value="SHORT CHAIN DEHYDROGENASE_REDUCTASE FAMILY PROTEIN, PUTATIVE (AFU_ORTHOLOGUE AFUA_3G09150)-RELATED"/>
    <property type="match status" value="1"/>
</dbReference>
<organism evidence="3">
    <name type="scientific">Petromyces alliaceus</name>
    <name type="common">Aspergillus alliaceus</name>
    <dbReference type="NCBI Taxonomy" id="209559"/>
    <lineage>
        <taxon>Eukaryota</taxon>
        <taxon>Fungi</taxon>
        <taxon>Dikarya</taxon>
        <taxon>Ascomycota</taxon>
        <taxon>Pezizomycotina</taxon>
        <taxon>Eurotiomycetes</taxon>
        <taxon>Eurotiomycetidae</taxon>
        <taxon>Eurotiales</taxon>
        <taxon>Aspergillaceae</taxon>
        <taxon>Aspergillus</taxon>
        <taxon>Aspergillus subgen. Circumdati</taxon>
    </lineage>
</organism>
<dbReference type="EMBL" id="ML735265">
    <property type="protein sequence ID" value="KAE8389471.1"/>
    <property type="molecule type" value="Genomic_DNA"/>
</dbReference>
<dbReference type="PROSITE" id="PS00061">
    <property type="entry name" value="ADH_SHORT"/>
    <property type="match status" value="1"/>
</dbReference>
<dbReference type="GO" id="GO:0044550">
    <property type="term" value="P:secondary metabolite biosynthetic process"/>
    <property type="evidence" value="ECO:0007669"/>
    <property type="project" value="UniProtKB-ARBA"/>
</dbReference>
<dbReference type="PRINTS" id="PR00081">
    <property type="entry name" value="GDHRDH"/>
</dbReference>
<name>A0A5N7C5T5_PETAA</name>
<evidence type="ECO:0000256" key="1">
    <source>
        <dbReference type="ARBA" id="ARBA00006484"/>
    </source>
</evidence>
<dbReference type="CDD" id="cd05233">
    <property type="entry name" value="SDR_c"/>
    <property type="match status" value="1"/>
</dbReference>
<protein>
    <recommendedName>
        <fullName evidence="4">NAD(P)-binding protein</fullName>
    </recommendedName>
</protein>
<evidence type="ECO:0008006" key="4">
    <source>
        <dbReference type="Google" id="ProtNLM"/>
    </source>
</evidence>